<dbReference type="Proteomes" id="UP000234789">
    <property type="component" value="Unassembled WGS sequence"/>
</dbReference>
<dbReference type="Gene3D" id="3.40.50.2000">
    <property type="entry name" value="Glycogen Phosphorylase B"/>
    <property type="match status" value="2"/>
</dbReference>
<dbReference type="RefSeq" id="WP_028598137.1">
    <property type="nucleotide sequence ID" value="NZ_BIMM01000061.1"/>
</dbReference>
<name>A0A2N5N4B6_9BACL</name>
<keyword evidence="4" id="KW-1185">Reference proteome</keyword>
<dbReference type="InterPro" id="IPR050194">
    <property type="entry name" value="Glycosyltransferase_grp1"/>
</dbReference>
<dbReference type="EMBL" id="NFEZ01000004">
    <property type="protein sequence ID" value="PLT45129.1"/>
    <property type="molecule type" value="Genomic_DNA"/>
</dbReference>
<evidence type="ECO:0000313" key="4">
    <source>
        <dbReference type="Proteomes" id="UP000234789"/>
    </source>
</evidence>
<organism evidence="3 4">
    <name type="scientific">Paenibacillus pasadenensis</name>
    <dbReference type="NCBI Taxonomy" id="217090"/>
    <lineage>
        <taxon>Bacteria</taxon>
        <taxon>Bacillati</taxon>
        <taxon>Bacillota</taxon>
        <taxon>Bacilli</taxon>
        <taxon>Bacillales</taxon>
        <taxon>Paenibacillaceae</taxon>
        <taxon>Paenibacillus</taxon>
    </lineage>
</organism>
<dbReference type="CDD" id="cd03801">
    <property type="entry name" value="GT4_PimA-like"/>
    <property type="match status" value="1"/>
</dbReference>
<dbReference type="Pfam" id="PF13439">
    <property type="entry name" value="Glyco_transf_4"/>
    <property type="match status" value="1"/>
</dbReference>
<protein>
    <submittedName>
        <fullName evidence="3">Glycosyltransferase</fullName>
        <ecNumber evidence="3">2.4.1.-</ecNumber>
    </submittedName>
</protein>
<accession>A0A2N5N4B6</accession>
<proteinExistence type="predicted"/>
<dbReference type="AlphaFoldDB" id="A0A2N5N4B6"/>
<sequence>MSKQKVAFVTPGSFPIPSAGSSSVERVVEKMVPWLAADVEPVIYGRSAKGLARIGQVGGVRCVRYPAQDKGAYVRAVSASARRLGPDLIEVENRPGYVLTLGRRHPATRIWLNLHSTSFIGADAIARERLRASFRRAERIIVNSEFLRDEVVRRVPEAAAKVRVVHIGVDAERFLSRWKPEGAARRERLRQARGWQGRDVVLFMGRVIPLKGVHHLLRVLPRLIAEHPSVLLVVVGSPFYGSHRTTRYSRMLQRLGRRLRGHVQFVPYVPHDAVPDWFLAADMAAVPSGAREAFGLVNVEAMASGIPVVASRAGGMREIVVDGETGYLADPARIEQELGDRLLELLRDSQLRERMGRASRARVEQSFTWQATARRWLEVLAETAKRP</sequence>
<dbReference type="GO" id="GO:0016758">
    <property type="term" value="F:hexosyltransferase activity"/>
    <property type="evidence" value="ECO:0007669"/>
    <property type="project" value="TreeGrafter"/>
</dbReference>
<dbReference type="SUPFAM" id="SSF53756">
    <property type="entry name" value="UDP-Glycosyltransferase/glycogen phosphorylase"/>
    <property type="match status" value="1"/>
</dbReference>
<dbReference type="PANTHER" id="PTHR45947">
    <property type="entry name" value="SULFOQUINOVOSYL TRANSFERASE SQD2"/>
    <property type="match status" value="1"/>
</dbReference>
<dbReference type="Pfam" id="PF00534">
    <property type="entry name" value="Glycos_transf_1"/>
    <property type="match status" value="1"/>
</dbReference>
<gene>
    <name evidence="3" type="ORF">B8V81_3560</name>
</gene>
<evidence type="ECO:0000259" key="1">
    <source>
        <dbReference type="Pfam" id="PF00534"/>
    </source>
</evidence>
<feature type="domain" description="Glycosyltransferase subfamily 4-like N-terminal" evidence="2">
    <location>
        <begin position="24"/>
        <end position="173"/>
    </location>
</feature>
<reference evidence="3 4" key="1">
    <citation type="submission" date="2017-05" db="EMBL/GenBank/DDBJ databases">
        <title>Functional genome analysis of Paenibacillus pasadenensis strain R16: insights on endophytic life style and antifungal activity.</title>
        <authorList>
            <person name="Passera A."/>
            <person name="Marcolungo L."/>
            <person name="Casati P."/>
            <person name="Brasca M."/>
            <person name="Quaglino F."/>
            <person name="Delledonne M."/>
        </authorList>
    </citation>
    <scope>NUCLEOTIDE SEQUENCE [LARGE SCALE GENOMIC DNA]</scope>
    <source>
        <strain evidence="3 4">R16</strain>
    </source>
</reference>
<evidence type="ECO:0000313" key="3">
    <source>
        <dbReference type="EMBL" id="PLT45129.1"/>
    </source>
</evidence>
<feature type="domain" description="Glycosyl transferase family 1" evidence="1">
    <location>
        <begin position="186"/>
        <end position="361"/>
    </location>
</feature>
<comment type="caution">
    <text evidence="3">The sequence shown here is derived from an EMBL/GenBank/DDBJ whole genome shotgun (WGS) entry which is preliminary data.</text>
</comment>
<keyword evidence="3" id="KW-0328">Glycosyltransferase</keyword>
<dbReference type="InterPro" id="IPR028098">
    <property type="entry name" value="Glyco_trans_4-like_N"/>
</dbReference>
<keyword evidence="3" id="KW-0808">Transferase</keyword>
<evidence type="ECO:0000259" key="2">
    <source>
        <dbReference type="Pfam" id="PF13439"/>
    </source>
</evidence>
<dbReference type="EC" id="2.4.1.-" evidence="3"/>
<dbReference type="InterPro" id="IPR001296">
    <property type="entry name" value="Glyco_trans_1"/>
</dbReference>
<dbReference type="PANTHER" id="PTHR45947:SF3">
    <property type="entry name" value="SULFOQUINOVOSYL TRANSFERASE SQD2"/>
    <property type="match status" value="1"/>
</dbReference>